<comment type="caution">
    <text evidence="1">The sequence shown here is derived from an EMBL/GenBank/DDBJ whole genome shotgun (WGS) entry which is preliminary data.</text>
</comment>
<reference evidence="1" key="1">
    <citation type="submission" date="2019-08" db="EMBL/GenBank/DDBJ databases">
        <authorList>
            <person name="Kucharzyk K."/>
            <person name="Murdoch R.W."/>
            <person name="Higgins S."/>
            <person name="Loffler F."/>
        </authorList>
    </citation>
    <scope>NUCLEOTIDE SEQUENCE</scope>
</reference>
<accession>A0A645D176</accession>
<dbReference type="SUPFAM" id="SSF53850">
    <property type="entry name" value="Periplasmic binding protein-like II"/>
    <property type="match status" value="1"/>
</dbReference>
<dbReference type="EMBL" id="VSSQ01031878">
    <property type="protein sequence ID" value="MPM82947.1"/>
    <property type="molecule type" value="Genomic_DNA"/>
</dbReference>
<dbReference type="PANTHER" id="PTHR35936">
    <property type="entry name" value="MEMBRANE-BOUND LYTIC MUREIN TRANSGLYCOSYLASE F"/>
    <property type="match status" value="1"/>
</dbReference>
<dbReference type="Gene3D" id="3.40.190.10">
    <property type="entry name" value="Periplasmic binding protein-like II"/>
    <property type="match status" value="2"/>
</dbReference>
<evidence type="ECO:0000313" key="1">
    <source>
        <dbReference type="EMBL" id="MPM82947.1"/>
    </source>
</evidence>
<gene>
    <name evidence="1" type="ORF">SDC9_130009</name>
</gene>
<dbReference type="AlphaFoldDB" id="A0A645D176"/>
<protein>
    <submittedName>
        <fullName evidence="1">Uncharacterized protein</fullName>
    </submittedName>
</protein>
<organism evidence="1">
    <name type="scientific">bioreactor metagenome</name>
    <dbReference type="NCBI Taxonomy" id="1076179"/>
    <lineage>
        <taxon>unclassified sequences</taxon>
        <taxon>metagenomes</taxon>
        <taxon>ecological metagenomes</taxon>
    </lineage>
</organism>
<proteinExistence type="predicted"/>
<dbReference type="PANTHER" id="PTHR35936:SF17">
    <property type="entry name" value="ARGININE-BINDING EXTRACELLULAR PROTEIN ARTP"/>
    <property type="match status" value="1"/>
</dbReference>
<sequence length="153" mass="16398">MSDFYNNGGQAMLVKATDIDKYTDAASLKDLPIAAQKGALQQTIAESQFADSKLTLLPKVPQAVQELKAGNVVAVLVDAISAEQYVKQNPDLAVAKVEVVVDPTEAGSSAAVMKGNTDLMDYVNAEIKKYKDSGDLDKWFVEAKAQAEEMGLD</sequence>
<name>A0A645D176_9ZZZZ</name>